<proteinExistence type="inferred from homology"/>
<organism evidence="10 11">
    <name type="scientific">Meganyctiphanes norvegica</name>
    <name type="common">Northern krill</name>
    <name type="synonym">Thysanopoda norvegica</name>
    <dbReference type="NCBI Taxonomy" id="48144"/>
    <lineage>
        <taxon>Eukaryota</taxon>
        <taxon>Metazoa</taxon>
        <taxon>Ecdysozoa</taxon>
        <taxon>Arthropoda</taxon>
        <taxon>Crustacea</taxon>
        <taxon>Multicrustacea</taxon>
        <taxon>Malacostraca</taxon>
        <taxon>Eumalacostraca</taxon>
        <taxon>Eucarida</taxon>
        <taxon>Euphausiacea</taxon>
        <taxon>Euphausiidae</taxon>
        <taxon>Meganyctiphanes</taxon>
    </lineage>
</organism>
<accession>A0AAV2Q349</accession>
<keyword evidence="11" id="KW-1185">Reference proteome</keyword>
<gene>
    <name evidence="10" type="ORF">MNOR_LOCUS6448</name>
</gene>
<evidence type="ECO:0000256" key="3">
    <source>
        <dbReference type="ARBA" id="ARBA00022692"/>
    </source>
</evidence>
<dbReference type="AlphaFoldDB" id="A0AAV2Q349"/>
<dbReference type="InterPro" id="IPR007829">
    <property type="entry name" value="TM2"/>
</dbReference>
<feature type="domain" description="TM2" evidence="9">
    <location>
        <begin position="146"/>
        <end position="194"/>
    </location>
</feature>
<keyword evidence="4" id="KW-0732">Signal</keyword>
<protein>
    <recommendedName>
        <fullName evidence="9">TM2 domain-containing protein</fullName>
    </recommendedName>
</protein>
<dbReference type="Proteomes" id="UP001497623">
    <property type="component" value="Unassembled WGS sequence"/>
</dbReference>
<evidence type="ECO:0000256" key="1">
    <source>
        <dbReference type="ARBA" id="ARBA00004141"/>
    </source>
</evidence>
<dbReference type="PANTHER" id="PTHR21016:SF4">
    <property type="entry name" value="TM2 DOMAIN-CONTAINING PROTEIN 2"/>
    <property type="match status" value="1"/>
</dbReference>
<keyword evidence="5 8" id="KW-1133">Transmembrane helix</keyword>
<keyword evidence="7" id="KW-0325">Glycoprotein</keyword>
<feature type="transmembrane region" description="Helical" evidence="8">
    <location>
        <begin position="146"/>
        <end position="167"/>
    </location>
</feature>
<evidence type="ECO:0000313" key="11">
    <source>
        <dbReference type="Proteomes" id="UP001497623"/>
    </source>
</evidence>
<evidence type="ECO:0000256" key="7">
    <source>
        <dbReference type="ARBA" id="ARBA00023180"/>
    </source>
</evidence>
<dbReference type="EMBL" id="CAXKWB010002660">
    <property type="protein sequence ID" value="CAL4067394.1"/>
    <property type="molecule type" value="Genomic_DNA"/>
</dbReference>
<evidence type="ECO:0000313" key="10">
    <source>
        <dbReference type="EMBL" id="CAL4067394.1"/>
    </source>
</evidence>
<feature type="non-terminal residue" evidence="10">
    <location>
        <position position="213"/>
    </location>
</feature>
<evidence type="ECO:0000256" key="6">
    <source>
        <dbReference type="ARBA" id="ARBA00023136"/>
    </source>
</evidence>
<evidence type="ECO:0000256" key="5">
    <source>
        <dbReference type="ARBA" id="ARBA00022989"/>
    </source>
</evidence>
<comment type="caution">
    <text evidence="10">The sequence shown here is derived from an EMBL/GenBank/DDBJ whole genome shotgun (WGS) entry which is preliminary data.</text>
</comment>
<name>A0AAV2Q349_MEGNR</name>
<dbReference type="Pfam" id="PF05154">
    <property type="entry name" value="TM2"/>
    <property type="match status" value="1"/>
</dbReference>
<dbReference type="InterPro" id="IPR050932">
    <property type="entry name" value="TM2D1-3-like"/>
</dbReference>
<evidence type="ECO:0000256" key="8">
    <source>
        <dbReference type="SAM" id="Phobius"/>
    </source>
</evidence>
<dbReference type="PANTHER" id="PTHR21016">
    <property type="entry name" value="BETA-AMYLOID BINDING PROTEIN-RELATED"/>
    <property type="match status" value="1"/>
</dbReference>
<comment type="subcellular location">
    <subcellularLocation>
        <location evidence="1">Membrane</location>
        <topology evidence="1">Multi-pass membrane protein</topology>
    </subcellularLocation>
</comment>
<dbReference type="GO" id="GO:0016020">
    <property type="term" value="C:membrane"/>
    <property type="evidence" value="ECO:0007669"/>
    <property type="project" value="UniProtKB-SubCell"/>
</dbReference>
<evidence type="ECO:0000256" key="4">
    <source>
        <dbReference type="ARBA" id="ARBA00022729"/>
    </source>
</evidence>
<evidence type="ECO:0000259" key="9">
    <source>
        <dbReference type="Pfam" id="PF05154"/>
    </source>
</evidence>
<evidence type="ECO:0000256" key="2">
    <source>
        <dbReference type="ARBA" id="ARBA00008284"/>
    </source>
</evidence>
<keyword evidence="3 8" id="KW-0812">Transmembrane</keyword>
<reference evidence="10 11" key="1">
    <citation type="submission" date="2024-05" db="EMBL/GenBank/DDBJ databases">
        <authorList>
            <person name="Wallberg A."/>
        </authorList>
    </citation>
    <scope>NUCLEOTIDE SEQUENCE [LARGE SCALE GENOMIC DNA]</scope>
</reference>
<keyword evidence="6 8" id="KW-0472">Membrane</keyword>
<sequence length="213" mass="23394">MEDPSLAVVMLEAMEARARSSQEISESKISLLLSSSIIDVLCCWYGEASSTQQGQEDALNQICVPHSPKVNCSYLPLEFLECNDPKDHEGNVTTLETEGHGCLKFGGQRYEDVKHAKVNCTVLPGIECCGNRTFLRDGFPCIRYSGHYFCTTLIYSVLLGFLGMDRFCLGQTGTAVGKLLTMGGVGIWWIVDIVLLITGSLMPEDGSNWNPNI</sequence>
<comment type="similarity">
    <text evidence="2">Belongs to the TM2 family.</text>
</comment>
<feature type="transmembrane region" description="Helical" evidence="8">
    <location>
        <begin position="179"/>
        <end position="202"/>
    </location>
</feature>